<comment type="caution">
    <text evidence="3">The sequence shown here is derived from an EMBL/GenBank/DDBJ whole genome shotgun (WGS) entry which is preliminary data.</text>
</comment>
<evidence type="ECO:0000313" key="3">
    <source>
        <dbReference type="EMBL" id="MCO1657517.1"/>
    </source>
</evidence>
<dbReference type="EMBL" id="JAGSOV010000043">
    <property type="protein sequence ID" value="MCO1657517.1"/>
    <property type="molecule type" value="Genomic_DNA"/>
</dbReference>
<organism evidence="3 4">
    <name type="scientific">Pseudonocardia humida</name>
    <dbReference type="NCBI Taxonomy" id="2800819"/>
    <lineage>
        <taxon>Bacteria</taxon>
        <taxon>Bacillati</taxon>
        <taxon>Actinomycetota</taxon>
        <taxon>Actinomycetes</taxon>
        <taxon>Pseudonocardiales</taxon>
        <taxon>Pseudonocardiaceae</taxon>
        <taxon>Pseudonocardia</taxon>
    </lineage>
</organism>
<dbReference type="Pfam" id="PF03703">
    <property type="entry name" value="bPH_2"/>
    <property type="match status" value="1"/>
</dbReference>
<reference evidence="3" key="1">
    <citation type="submission" date="2021-04" db="EMBL/GenBank/DDBJ databases">
        <title>Pseudonocardia sp. nov., isolated from sandy soil of mangrove forest.</title>
        <authorList>
            <person name="Zan Z."/>
            <person name="Huang R."/>
            <person name="Liu W."/>
        </authorList>
    </citation>
    <scope>NUCLEOTIDE SEQUENCE</scope>
    <source>
        <strain evidence="3">S2-4</strain>
    </source>
</reference>
<keyword evidence="1" id="KW-0812">Transmembrane</keyword>
<dbReference type="InterPro" id="IPR005182">
    <property type="entry name" value="YdbS-like_PH"/>
</dbReference>
<feature type="transmembrane region" description="Helical" evidence="1">
    <location>
        <begin position="75"/>
        <end position="96"/>
    </location>
</feature>
<protein>
    <submittedName>
        <fullName evidence="3">PH domain-containing protein</fullName>
    </submittedName>
</protein>
<accession>A0ABT1A3F4</accession>
<keyword evidence="4" id="KW-1185">Reference proteome</keyword>
<name>A0ABT1A3F4_9PSEU</name>
<evidence type="ECO:0000256" key="1">
    <source>
        <dbReference type="SAM" id="Phobius"/>
    </source>
</evidence>
<proteinExistence type="predicted"/>
<evidence type="ECO:0000259" key="2">
    <source>
        <dbReference type="Pfam" id="PF03703"/>
    </source>
</evidence>
<dbReference type="PANTHER" id="PTHR37938">
    <property type="entry name" value="BLL0215 PROTEIN"/>
    <property type="match status" value="1"/>
</dbReference>
<feature type="transmembrane region" description="Helical" evidence="1">
    <location>
        <begin position="25"/>
        <end position="44"/>
    </location>
</feature>
<evidence type="ECO:0000313" key="4">
    <source>
        <dbReference type="Proteomes" id="UP001165283"/>
    </source>
</evidence>
<dbReference type="Proteomes" id="UP001165283">
    <property type="component" value="Unassembled WGS sequence"/>
</dbReference>
<gene>
    <name evidence="3" type="ORF">KDL28_20885</name>
</gene>
<dbReference type="PANTHER" id="PTHR37938:SF1">
    <property type="entry name" value="BLL0215 PROTEIN"/>
    <property type="match status" value="1"/>
</dbReference>
<feature type="domain" description="YdbS-like PH" evidence="2">
    <location>
        <begin position="98"/>
        <end position="169"/>
    </location>
</feature>
<keyword evidence="1" id="KW-1133">Transmembrane helix</keyword>
<sequence>MLAPREIDEYLLPTERRVIRVRQHWAVMLKNVLQTGGFLLLMVIAERYIPDSAECVALSERNADLPLSCAIVDNVTFYLALVAVLRFTVMTILWWIERIVITDKRVMLAQGIIVHSVGMMPLGKVTDLTFQRTLGGRMLGYGTLVVESAGQIQALNQIDYMPRPEEVYEALSELVFGEKGKTRATGMLARPRWRK</sequence>
<dbReference type="RefSeq" id="WP_252441170.1">
    <property type="nucleotide sequence ID" value="NZ_JAGSOV010000043.1"/>
</dbReference>
<keyword evidence="1" id="KW-0472">Membrane</keyword>